<dbReference type="EMBL" id="CAJOAZ010002994">
    <property type="protein sequence ID" value="CAF3976731.1"/>
    <property type="molecule type" value="Genomic_DNA"/>
</dbReference>
<gene>
    <name evidence="2" type="ORF">JYZ213_LOCUS16269</name>
    <name evidence="3" type="ORF">OXD698_LOCUS28144</name>
</gene>
<dbReference type="AlphaFoldDB" id="A0A814H829"/>
<reference evidence="2" key="1">
    <citation type="submission" date="2021-02" db="EMBL/GenBank/DDBJ databases">
        <authorList>
            <person name="Nowell W R."/>
        </authorList>
    </citation>
    <scope>NUCLEOTIDE SEQUENCE</scope>
</reference>
<dbReference type="PROSITE" id="PS50105">
    <property type="entry name" value="SAM_DOMAIN"/>
    <property type="match status" value="1"/>
</dbReference>
<organism evidence="2 4">
    <name type="scientific">Adineta steineri</name>
    <dbReference type="NCBI Taxonomy" id="433720"/>
    <lineage>
        <taxon>Eukaryota</taxon>
        <taxon>Metazoa</taxon>
        <taxon>Spiralia</taxon>
        <taxon>Gnathifera</taxon>
        <taxon>Rotifera</taxon>
        <taxon>Eurotatoria</taxon>
        <taxon>Bdelloidea</taxon>
        <taxon>Adinetida</taxon>
        <taxon>Adinetidae</taxon>
        <taxon>Adineta</taxon>
    </lineage>
</organism>
<proteinExistence type="predicted"/>
<dbReference type="CDD" id="cd09487">
    <property type="entry name" value="SAM_superfamily"/>
    <property type="match status" value="1"/>
</dbReference>
<dbReference type="InterPro" id="IPR001660">
    <property type="entry name" value="SAM"/>
</dbReference>
<name>A0A814H829_9BILA</name>
<protein>
    <recommendedName>
        <fullName evidence="1">SAM domain-containing protein</fullName>
    </recommendedName>
</protein>
<evidence type="ECO:0000313" key="4">
    <source>
        <dbReference type="Proteomes" id="UP000663845"/>
    </source>
</evidence>
<dbReference type="Proteomes" id="UP000663844">
    <property type="component" value="Unassembled WGS sequence"/>
</dbReference>
<evidence type="ECO:0000259" key="1">
    <source>
        <dbReference type="PROSITE" id="PS50105"/>
    </source>
</evidence>
<sequence length="330" mass="37412">MTSDKSFWLKFLQESDLSVNNQTLLRYATALTDRFATLEELLNVSEDELRKLGITNQFDRACLIRQAQLFDERENLPLTRQSTDSSCNMDHWLGIKQSTPLNPQSKCSLSPALLSRISFNDHSSYNESTIINEKYPDEHTMIQVLQTPKRIQAINSNDKIKTLLDSCSKIVSPSPSHGMRPIKSLSDTIALQKKILVGNDRLKRLSIPKSLLKRQTAIITKKVSNITNKLINPFAKMTHKNDPKSVDTNKITSNEIVIANAMKRTPKNDEQECLKVQLLTLDDELRRSTNLLHQNDEIESKHNGQTLPSKRFKLGATTTFLTRSIANHGS</sequence>
<comment type="caution">
    <text evidence="2">The sequence shown here is derived from an EMBL/GenBank/DDBJ whole genome shotgun (WGS) entry which is preliminary data.</text>
</comment>
<accession>A0A814H829</accession>
<dbReference type="Proteomes" id="UP000663845">
    <property type="component" value="Unassembled WGS sequence"/>
</dbReference>
<dbReference type="EMBL" id="CAJNOG010000145">
    <property type="protein sequence ID" value="CAF1006128.1"/>
    <property type="molecule type" value="Genomic_DNA"/>
</dbReference>
<feature type="domain" description="SAM" evidence="1">
    <location>
        <begin position="1"/>
        <end position="73"/>
    </location>
</feature>
<evidence type="ECO:0000313" key="3">
    <source>
        <dbReference type="EMBL" id="CAF3976731.1"/>
    </source>
</evidence>
<evidence type="ECO:0000313" key="2">
    <source>
        <dbReference type="EMBL" id="CAF1006128.1"/>
    </source>
</evidence>